<name>F9FT31_FUSOF</name>
<dbReference type="STRING" id="660025.F9FT31"/>
<evidence type="ECO:0000313" key="1">
    <source>
        <dbReference type="EMBL" id="EGU79937.1"/>
    </source>
</evidence>
<dbReference type="GO" id="GO:0003824">
    <property type="term" value="F:catalytic activity"/>
    <property type="evidence" value="ECO:0007669"/>
    <property type="project" value="InterPro"/>
</dbReference>
<evidence type="ECO:0008006" key="2">
    <source>
        <dbReference type="Google" id="ProtNLM"/>
    </source>
</evidence>
<dbReference type="EMBL" id="AFQF01002592">
    <property type="protein sequence ID" value="EGU79937.1"/>
    <property type="molecule type" value="Genomic_DNA"/>
</dbReference>
<dbReference type="InterPro" id="IPR035994">
    <property type="entry name" value="Nucleoside_phosphorylase_sf"/>
</dbReference>
<dbReference type="GO" id="GO:0009116">
    <property type="term" value="P:nucleoside metabolic process"/>
    <property type="evidence" value="ECO:0007669"/>
    <property type="project" value="InterPro"/>
</dbReference>
<dbReference type="PANTHER" id="PTHR46082:SF11">
    <property type="entry name" value="AAA+ ATPASE DOMAIN-CONTAINING PROTEIN-RELATED"/>
    <property type="match status" value="1"/>
</dbReference>
<accession>F9FT31</accession>
<proteinExistence type="predicted"/>
<sequence length="601" mass="66787">MAYCMLGIFDISMPLLYGEGKRAFFRLQEEIIKRSNDHTIFCWEWIDDVPGDWGSLLAPWPTAFEGSGGFERLSSDDISIFSMTNAGLSIPLLTITSLGGTSDYTRSWFVMLQACLANTTGDPPDAAYIQVSGRQVGDLLYVARLPYPARPITMPRTLVGHLKTQPLIVMNRLEETRLLKERKLFPDYHNGNSAIFIPVCCPQTPESRWRFVESSFGPVLILLDKDNIGVGRLMFKGSKKDGEILHIFLGVRINDGHCYAFVKIVPVYSKTIWHHWEHYVERSTSDKQEADFCGSLGVTAALRRSLDNTRGGENRYLLFLKEGGFADSENFLWAMGFDCQGNDTDSIDLASDVVENGWICALETEDVAARAFLDEEYPASGFLSRTDPNAYTFGRLGHHNVVIAVLSQGYGTSSAASVATHMIFSFLNIRIGLLVGISGGVPSAQDDIRLGDVVVSVPGKEHNGVLPYDMGMAFQGQEFEIRRVLNAPPFQLLTATNGLRAQHEIQGHRLRRSICETLDRNPKLGTKFGRPDPDSDRLYLPHIVHTSGQSSRCTETCRNDSSPLVRRPERTAAEDGIVIHHGLIASGNTLCRDANLRDKFA</sequence>
<dbReference type="OrthoDB" id="194358at2759"/>
<gene>
    <name evidence="1" type="ORF">FOXB_09562</name>
</gene>
<protein>
    <recommendedName>
        <fullName evidence="2">Nucleoside phosphorylase domain-containing protein</fullName>
    </recommendedName>
</protein>
<dbReference type="PANTHER" id="PTHR46082">
    <property type="entry name" value="ATP/GTP-BINDING PROTEIN-RELATED"/>
    <property type="match status" value="1"/>
</dbReference>
<dbReference type="AlphaFoldDB" id="F9FT31"/>
<reference evidence="1" key="1">
    <citation type="journal article" date="2012" name="Mol. Plant Microbe Interact.">
        <title>A highly conserved effector in Fusarium oxysporum is required for full virulence on Arabidopsis.</title>
        <authorList>
            <person name="Thatcher L.F."/>
            <person name="Gardiner D.M."/>
            <person name="Kazan K."/>
            <person name="Manners J."/>
        </authorList>
    </citation>
    <scope>NUCLEOTIDE SEQUENCE [LARGE SCALE GENOMIC DNA]</scope>
    <source>
        <strain evidence="1">Fo5176</strain>
    </source>
</reference>
<dbReference type="Gene3D" id="3.40.50.1580">
    <property type="entry name" value="Nucleoside phosphorylase domain"/>
    <property type="match status" value="1"/>
</dbReference>
<comment type="caution">
    <text evidence="1">The sequence shown here is derived from an EMBL/GenBank/DDBJ whole genome shotgun (WGS) entry which is preliminary data.</text>
</comment>
<dbReference type="SUPFAM" id="SSF53167">
    <property type="entry name" value="Purine and uridine phosphorylases"/>
    <property type="match status" value="1"/>
</dbReference>
<dbReference type="InterPro" id="IPR053137">
    <property type="entry name" value="NLR-like"/>
</dbReference>
<organism evidence="1">
    <name type="scientific">Fusarium oxysporum (strain Fo5176)</name>
    <name type="common">Fusarium vascular wilt</name>
    <dbReference type="NCBI Taxonomy" id="660025"/>
    <lineage>
        <taxon>Eukaryota</taxon>
        <taxon>Fungi</taxon>
        <taxon>Dikarya</taxon>
        <taxon>Ascomycota</taxon>
        <taxon>Pezizomycotina</taxon>
        <taxon>Sordariomycetes</taxon>
        <taxon>Hypocreomycetidae</taxon>
        <taxon>Hypocreales</taxon>
        <taxon>Nectriaceae</taxon>
        <taxon>Fusarium</taxon>
        <taxon>Fusarium oxysporum species complex</taxon>
    </lineage>
</organism>